<protein>
    <submittedName>
        <fullName evidence="2">Uncharacterized protein</fullName>
    </submittedName>
</protein>
<proteinExistence type="predicted"/>
<comment type="caution">
    <text evidence="2">The sequence shown here is derived from an EMBL/GenBank/DDBJ whole genome shotgun (WGS) entry which is preliminary data.</text>
</comment>
<dbReference type="OrthoDB" id="5353557at2759"/>
<evidence type="ECO:0000256" key="1">
    <source>
        <dbReference type="SAM" id="MobiDB-lite"/>
    </source>
</evidence>
<dbReference type="InterPro" id="IPR046342">
    <property type="entry name" value="CBS_dom_sf"/>
</dbReference>
<dbReference type="Proteomes" id="UP000639772">
    <property type="component" value="Chromosome 9"/>
</dbReference>
<name>A0A835QGV0_VANPL</name>
<gene>
    <name evidence="2" type="ORF">HPP92_018125</name>
</gene>
<dbReference type="AlphaFoldDB" id="A0A835QGV0"/>
<evidence type="ECO:0000313" key="3">
    <source>
        <dbReference type="Proteomes" id="UP000639772"/>
    </source>
</evidence>
<feature type="region of interest" description="Disordered" evidence="1">
    <location>
        <begin position="65"/>
        <end position="98"/>
    </location>
</feature>
<dbReference type="EMBL" id="JADCNM010000009">
    <property type="protein sequence ID" value="KAG0468797.1"/>
    <property type="molecule type" value="Genomic_DNA"/>
</dbReference>
<dbReference type="Gene3D" id="3.10.580.10">
    <property type="entry name" value="CBS-domain"/>
    <property type="match status" value="1"/>
</dbReference>
<organism evidence="2 3">
    <name type="scientific">Vanilla planifolia</name>
    <name type="common">Vanilla</name>
    <dbReference type="NCBI Taxonomy" id="51239"/>
    <lineage>
        <taxon>Eukaryota</taxon>
        <taxon>Viridiplantae</taxon>
        <taxon>Streptophyta</taxon>
        <taxon>Embryophyta</taxon>
        <taxon>Tracheophyta</taxon>
        <taxon>Spermatophyta</taxon>
        <taxon>Magnoliopsida</taxon>
        <taxon>Liliopsida</taxon>
        <taxon>Asparagales</taxon>
        <taxon>Orchidaceae</taxon>
        <taxon>Vanilloideae</taxon>
        <taxon>Vanilleae</taxon>
        <taxon>Vanilla</taxon>
    </lineage>
</organism>
<accession>A0A835QGV0</accession>
<reference evidence="2 3" key="1">
    <citation type="journal article" date="2020" name="Nat. Food">
        <title>A phased Vanilla planifolia genome enables genetic improvement of flavour and production.</title>
        <authorList>
            <person name="Hasing T."/>
            <person name="Tang H."/>
            <person name="Brym M."/>
            <person name="Khazi F."/>
            <person name="Huang T."/>
            <person name="Chambers A.H."/>
        </authorList>
    </citation>
    <scope>NUCLEOTIDE SEQUENCE [LARGE SCALE GENOMIC DNA]</scope>
    <source>
        <tissue evidence="2">Leaf</tissue>
    </source>
</reference>
<sequence length="98" mass="10640">MEVKNLLTINPADEVFARVEEDAPLYDILNEFQKGYSHMAVVVRRSDPAQPPVGNGDAEVRLDVDGEQEGESSEAHVAASEMEELRAPGVLTKGAKGF</sequence>
<evidence type="ECO:0000313" key="2">
    <source>
        <dbReference type="EMBL" id="KAG0468797.1"/>
    </source>
</evidence>